<dbReference type="Proteomes" id="UP000245207">
    <property type="component" value="Unassembled WGS sequence"/>
</dbReference>
<organism evidence="1 2">
    <name type="scientific">Artemisia annua</name>
    <name type="common">Sweet wormwood</name>
    <dbReference type="NCBI Taxonomy" id="35608"/>
    <lineage>
        <taxon>Eukaryota</taxon>
        <taxon>Viridiplantae</taxon>
        <taxon>Streptophyta</taxon>
        <taxon>Embryophyta</taxon>
        <taxon>Tracheophyta</taxon>
        <taxon>Spermatophyta</taxon>
        <taxon>Magnoliopsida</taxon>
        <taxon>eudicotyledons</taxon>
        <taxon>Gunneridae</taxon>
        <taxon>Pentapetalae</taxon>
        <taxon>asterids</taxon>
        <taxon>campanulids</taxon>
        <taxon>Asterales</taxon>
        <taxon>Asteraceae</taxon>
        <taxon>Asteroideae</taxon>
        <taxon>Anthemideae</taxon>
        <taxon>Artemisiinae</taxon>
        <taxon>Artemisia</taxon>
    </lineage>
</organism>
<dbReference type="AlphaFoldDB" id="A0A2U1NQJ9"/>
<evidence type="ECO:0000313" key="2">
    <source>
        <dbReference type="Proteomes" id="UP000245207"/>
    </source>
</evidence>
<accession>A0A2U1NQJ9</accession>
<comment type="caution">
    <text evidence="1">The sequence shown here is derived from an EMBL/GenBank/DDBJ whole genome shotgun (WGS) entry which is preliminary data.</text>
</comment>
<reference evidence="1 2" key="1">
    <citation type="journal article" date="2018" name="Mol. Plant">
        <title>The genome of Artemisia annua provides insight into the evolution of Asteraceae family and artemisinin biosynthesis.</title>
        <authorList>
            <person name="Shen Q."/>
            <person name="Zhang L."/>
            <person name="Liao Z."/>
            <person name="Wang S."/>
            <person name="Yan T."/>
            <person name="Shi P."/>
            <person name="Liu M."/>
            <person name="Fu X."/>
            <person name="Pan Q."/>
            <person name="Wang Y."/>
            <person name="Lv Z."/>
            <person name="Lu X."/>
            <person name="Zhang F."/>
            <person name="Jiang W."/>
            <person name="Ma Y."/>
            <person name="Chen M."/>
            <person name="Hao X."/>
            <person name="Li L."/>
            <person name="Tang Y."/>
            <person name="Lv G."/>
            <person name="Zhou Y."/>
            <person name="Sun X."/>
            <person name="Brodelius P.E."/>
            <person name="Rose J.K.C."/>
            <person name="Tang K."/>
        </authorList>
    </citation>
    <scope>NUCLEOTIDE SEQUENCE [LARGE SCALE GENOMIC DNA]</scope>
    <source>
        <strain evidence="2">cv. Huhao1</strain>
        <tissue evidence="1">Leaf</tissue>
    </source>
</reference>
<dbReference type="Gene3D" id="3.40.50.2000">
    <property type="entry name" value="Glycogen Phosphorylase B"/>
    <property type="match status" value="1"/>
</dbReference>
<name>A0A2U1NQJ9_ARTAN</name>
<protein>
    <submittedName>
        <fullName evidence="1">Alpha-1,4 glucan phosphorylase L-2 isozyme, chloroplastic/amyloplastic</fullName>
    </submittedName>
</protein>
<dbReference type="OrthoDB" id="1732681at2759"/>
<dbReference type="STRING" id="35608.A0A2U1NQJ9"/>
<dbReference type="EMBL" id="PKPP01002356">
    <property type="protein sequence ID" value="PWA75783.1"/>
    <property type="molecule type" value="Genomic_DNA"/>
</dbReference>
<gene>
    <name evidence="1" type="ORF">CTI12_AA239810</name>
</gene>
<evidence type="ECO:0000313" key="1">
    <source>
        <dbReference type="EMBL" id="PWA75783.1"/>
    </source>
</evidence>
<sequence>MLVISRTEFITRLYKNDYIITNNIIRESDEKIELCRFSKDGTKPSRSKKAINQLQLCETSVRGTVLVVPDSESVISSIEYHAEFTQSFSPHKFELPKALYATAETVRDELIVYWNATYAHHEKDECETGVLLINGVSSVSRHPSLLTNLSFQRISTRLLKLFVMSSSFIGM</sequence>
<keyword evidence="2" id="KW-1185">Reference proteome</keyword>
<proteinExistence type="predicted"/>